<proteinExistence type="predicted"/>
<name>A0ABY5ZD90_9ACTN</name>
<evidence type="ECO:0000256" key="1">
    <source>
        <dbReference type="SAM" id="MobiDB-lite"/>
    </source>
</evidence>
<sequence>MAELDDVMALLAQVLADPAVFAERLAEQAVTRFAQGGGAGGSGLDASRVFDAAGAAGYEPTHNSDTNVLLAAALGACDCWGSRVGCPACHGEGSPGWIAPDVALFQKFVGPAVEKLSVTGIDDDQAATTDDDSRVGTSRGESR</sequence>
<keyword evidence="3" id="KW-1185">Reference proteome</keyword>
<feature type="region of interest" description="Disordered" evidence="1">
    <location>
        <begin position="119"/>
        <end position="143"/>
    </location>
</feature>
<accession>A0ABY5ZD90</accession>
<evidence type="ECO:0000313" key="2">
    <source>
        <dbReference type="EMBL" id="UWZ39541.1"/>
    </source>
</evidence>
<dbReference type="RefSeq" id="WP_260728953.1">
    <property type="nucleotide sequence ID" value="NZ_BAAABS010000016.1"/>
</dbReference>
<evidence type="ECO:0000313" key="3">
    <source>
        <dbReference type="Proteomes" id="UP001058271"/>
    </source>
</evidence>
<gene>
    <name evidence="2" type="ORF">Drose_15665</name>
</gene>
<reference evidence="2" key="1">
    <citation type="submission" date="2021-04" db="EMBL/GenBank/DDBJ databases">
        <title>Biosynthetic gene clusters of Dactylosporangioum roseum.</title>
        <authorList>
            <person name="Hartkoorn R.C."/>
            <person name="Beaudoing E."/>
            <person name="Hot D."/>
            <person name="Moureu S."/>
        </authorList>
    </citation>
    <scope>NUCLEOTIDE SEQUENCE</scope>
    <source>
        <strain evidence="2">NRRL B-16295</strain>
    </source>
</reference>
<dbReference type="EMBL" id="CP073721">
    <property type="protein sequence ID" value="UWZ39541.1"/>
    <property type="molecule type" value="Genomic_DNA"/>
</dbReference>
<protein>
    <submittedName>
        <fullName evidence="2">Uncharacterized protein</fullName>
    </submittedName>
</protein>
<organism evidence="2 3">
    <name type="scientific">Dactylosporangium roseum</name>
    <dbReference type="NCBI Taxonomy" id="47989"/>
    <lineage>
        <taxon>Bacteria</taxon>
        <taxon>Bacillati</taxon>
        <taxon>Actinomycetota</taxon>
        <taxon>Actinomycetes</taxon>
        <taxon>Micromonosporales</taxon>
        <taxon>Micromonosporaceae</taxon>
        <taxon>Dactylosporangium</taxon>
    </lineage>
</organism>
<dbReference type="Proteomes" id="UP001058271">
    <property type="component" value="Chromosome"/>
</dbReference>